<dbReference type="InterPro" id="IPR052548">
    <property type="entry name" value="Type_VII_TA_antitoxin"/>
</dbReference>
<proteinExistence type="predicted"/>
<feature type="domain" description="Polymerase nucleotidyl transferase" evidence="1">
    <location>
        <begin position="112"/>
        <end position="170"/>
    </location>
</feature>
<dbReference type="AlphaFoldDB" id="A0A151A7Z3"/>
<evidence type="ECO:0000313" key="3">
    <source>
        <dbReference type="EMBL" id="KYH23816.1"/>
    </source>
</evidence>
<dbReference type="Gene3D" id="3.30.460.10">
    <property type="entry name" value="Beta Polymerase, domain 2"/>
    <property type="match status" value="1"/>
</dbReference>
<comment type="caution">
    <text evidence="3">The sequence shown here is derived from an EMBL/GenBank/DDBJ whole genome shotgun (WGS) entry which is preliminary data.</text>
</comment>
<evidence type="ECO:0000259" key="2">
    <source>
        <dbReference type="Pfam" id="PF12802"/>
    </source>
</evidence>
<reference evidence="3 4" key="1">
    <citation type="submission" date="2016-02" db="EMBL/GenBank/DDBJ databases">
        <title>Genome sequence of Halalkalicoccus paucihalophilus DSM 24557.</title>
        <authorList>
            <person name="Poehlein A."/>
            <person name="Daniel R."/>
        </authorList>
    </citation>
    <scope>NUCLEOTIDE SEQUENCE [LARGE SCALE GENOMIC DNA]</scope>
    <source>
        <strain evidence="3 4">DSM 24557</strain>
    </source>
</reference>
<dbReference type="RefSeq" id="WP_084383892.1">
    <property type="nucleotide sequence ID" value="NZ_LTAZ01000017.1"/>
</dbReference>
<protein>
    <submittedName>
        <fullName evidence="3">Nucleotidyltransferase domain protein</fullName>
    </submittedName>
</protein>
<organism evidence="3 4">
    <name type="scientific">Halalkalicoccus paucihalophilus</name>
    <dbReference type="NCBI Taxonomy" id="1008153"/>
    <lineage>
        <taxon>Archaea</taxon>
        <taxon>Methanobacteriati</taxon>
        <taxon>Methanobacteriota</taxon>
        <taxon>Stenosarchaea group</taxon>
        <taxon>Halobacteria</taxon>
        <taxon>Halobacteriales</taxon>
        <taxon>Halococcaceae</taxon>
        <taxon>Halalkalicoccus</taxon>
    </lineage>
</organism>
<dbReference type="SUPFAM" id="SSF46785">
    <property type="entry name" value="Winged helix' DNA-binding domain"/>
    <property type="match status" value="1"/>
</dbReference>
<sequence length="223" mass="25333">MTGEDENEAIIRISFPLPDERLFRNQATEDILMLLLRNPGQEFTVTQLRTVTDHGGDTVTTALTVLEAADLIETRREGNKRLISANRDRIQNPADPVTRIPQAAFRQPIQAFLETVEESSVDPIGILLFGSVARGEADRASDIDLMVIVETDVTTARRELTEVRQTVEQQRFDGDRYEFQLMIEASESVKNYSQKLHEIFSEGIVLRDSERLQDLKRVVFDAE</sequence>
<keyword evidence="3" id="KW-0808">Transferase</keyword>
<evidence type="ECO:0000259" key="1">
    <source>
        <dbReference type="Pfam" id="PF01909"/>
    </source>
</evidence>
<dbReference type="InterPro" id="IPR036390">
    <property type="entry name" value="WH_DNA-bd_sf"/>
</dbReference>
<dbReference type="PANTHER" id="PTHR33933:SF1">
    <property type="entry name" value="PROTEIN ADENYLYLTRANSFERASE MNTA-RELATED"/>
    <property type="match status" value="1"/>
</dbReference>
<dbReference type="CDD" id="cd05403">
    <property type="entry name" value="NT_KNTase_like"/>
    <property type="match status" value="1"/>
</dbReference>
<dbReference type="EMBL" id="LTAZ01000017">
    <property type="protein sequence ID" value="KYH23816.1"/>
    <property type="molecule type" value="Genomic_DNA"/>
</dbReference>
<keyword evidence="4" id="KW-1185">Reference proteome</keyword>
<dbReference type="InterPro" id="IPR036388">
    <property type="entry name" value="WH-like_DNA-bd_sf"/>
</dbReference>
<gene>
    <name evidence="3" type="ORF">HAPAU_38950</name>
</gene>
<feature type="domain" description="HTH marR-type" evidence="2">
    <location>
        <begin position="30"/>
        <end position="79"/>
    </location>
</feature>
<dbReference type="SUPFAM" id="SSF81301">
    <property type="entry name" value="Nucleotidyltransferase"/>
    <property type="match status" value="1"/>
</dbReference>
<name>A0A151A7Z3_9EURY</name>
<dbReference type="InterPro" id="IPR000835">
    <property type="entry name" value="HTH_MarR-typ"/>
</dbReference>
<dbReference type="InterPro" id="IPR043519">
    <property type="entry name" value="NT_sf"/>
</dbReference>
<dbReference type="Pfam" id="PF12802">
    <property type="entry name" value="MarR_2"/>
    <property type="match status" value="1"/>
</dbReference>
<dbReference type="OrthoDB" id="9287at2157"/>
<dbReference type="Proteomes" id="UP000075321">
    <property type="component" value="Unassembled WGS sequence"/>
</dbReference>
<dbReference type="PATRIC" id="fig|1008153.3.peg.4163"/>
<dbReference type="InterPro" id="IPR002934">
    <property type="entry name" value="Polymerase_NTP_transf_dom"/>
</dbReference>
<dbReference type="Pfam" id="PF01909">
    <property type="entry name" value="NTP_transf_2"/>
    <property type="match status" value="1"/>
</dbReference>
<dbReference type="GO" id="GO:0016779">
    <property type="term" value="F:nucleotidyltransferase activity"/>
    <property type="evidence" value="ECO:0007669"/>
    <property type="project" value="InterPro"/>
</dbReference>
<evidence type="ECO:0000313" key="4">
    <source>
        <dbReference type="Proteomes" id="UP000075321"/>
    </source>
</evidence>
<dbReference type="Gene3D" id="1.10.10.10">
    <property type="entry name" value="Winged helix-like DNA-binding domain superfamily/Winged helix DNA-binding domain"/>
    <property type="match status" value="1"/>
</dbReference>
<dbReference type="GO" id="GO:0003700">
    <property type="term" value="F:DNA-binding transcription factor activity"/>
    <property type="evidence" value="ECO:0007669"/>
    <property type="project" value="InterPro"/>
</dbReference>
<dbReference type="PANTHER" id="PTHR33933">
    <property type="entry name" value="NUCLEOTIDYLTRANSFERASE"/>
    <property type="match status" value="1"/>
</dbReference>
<accession>A0A151A7Z3</accession>